<dbReference type="Proteomes" id="UP001154252">
    <property type="component" value="Unassembled WGS sequence"/>
</dbReference>
<dbReference type="AlphaFoldDB" id="A0A9W4P6P5"/>
<proteinExistence type="predicted"/>
<gene>
    <name evidence="1" type="ORF">PEGY_LOCUS5156</name>
</gene>
<evidence type="ECO:0000313" key="1">
    <source>
        <dbReference type="EMBL" id="CAG8898407.1"/>
    </source>
</evidence>
<organism evidence="1 2">
    <name type="scientific">Penicillium egyptiacum</name>
    <dbReference type="NCBI Taxonomy" id="1303716"/>
    <lineage>
        <taxon>Eukaryota</taxon>
        <taxon>Fungi</taxon>
        <taxon>Dikarya</taxon>
        <taxon>Ascomycota</taxon>
        <taxon>Pezizomycotina</taxon>
        <taxon>Eurotiomycetes</taxon>
        <taxon>Eurotiomycetidae</taxon>
        <taxon>Eurotiales</taxon>
        <taxon>Aspergillaceae</taxon>
        <taxon>Penicillium</taxon>
    </lineage>
</organism>
<dbReference type="EMBL" id="CAJVRC010000863">
    <property type="protein sequence ID" value="CAG8898407.1"/>
    <property type="molecule type" value="Genomic_DNA"/>
</dbReference>
<accession>A0A9W4P6P5</accession>
<evidence type="ECO:0000313" key="2">
    <source>
        <dbReference type="Proteomes" id="UP001154252"/>
    </source>
</evidence>
<sequence>MSSPGSSRAGSMASAPPIDDSVHSRVYNITNQFFRRHYDINSADDQPLFYGEVSEFTPNKPDLILHAGTSSKAPIVAVSKFAKSSGDYKIGIGNPDDVNGVLWEDMTKELIHKPKYRLEMTVHCESDQSQSGRRSFLWKRTRTIGVEDSAPSKWTGQNYKLVDEHNKQILAVFSGATGLERGGKLQIRVEYGEDFDRMVLVTCLSLYEKAKRRKHRAGGGGGGGGGGG</sequence>
<dbReference type="OrthoDB" id="3431997at2759"/>
<reference evidence="1" key="1">
    <citation type="submission" date="2021-07" db="EMBL/GenBank/DDBJ databases">
        <authorList>
            <person name="Branca A.L. A."/>
        </authorList>
    </citation>
    <scope>NUCLEOTIDE SEQUENCE</scope>
</reference>
<comment type="caution">
    <text evidence="1">The sequence shown here is derived from an EMBL/GenBank/DDBJ whole genome shotgun (WGS) entry which is preliminary data.</text>
</comment>
<name>A0A9W4P6P5_9EURO</name>
<protein>
    <submittedName>
        <fullName evidence="1">Uncharacterized protein</fullName>
    </submittedName>
</protein>
<keyword evidence="2" id="KW-1185">Reference proteome</keyword>